<dbReference type="HOGENOM" id="CLU_018822_6_2_11"/>
<dbReference type="Gene3D" id="3.90.226.10">
    <property type="entry name" value="2-enoyl-CoA Hydratase, Chain A, domain 1"/>
    <property type="match status" value="2"/>
</dbReference>
<dbReference type="SUPFAM" id="SSF52096">
    <property type="entry name" value="ClpP/crotonase"/>
    <property type="match status" value="2"/>
</dbReference>
<evidence type="ECO:0000259" key="2">
    <source>
        <dbReference type="PROSITE" id="PS50980"/>
    </source>
</evidence>
<feature type="domain" description="CoA carboxyltransferase N-terminal" evidence="2">
    <location>
        <begin position="32"/>
        <end position="284"/>
    </location>
</feature>
<name>E3D7L9_GARV3</name>
<evidence type="ECO:0000313" key="5">
    <source>
        <dbReference type="Proteomes" id="UP000001453"/>
    </source>
</evidence>
<dbReference type="GO" id="GO:0016740">
    <property type="term" value="F:transferase activity"/>
    <property type="evidence" value="ECO:0007669"/>
    <property type="project" value="UniProtKB-KW"/>
</dbReference>
<dbReference type="PANTHER" id="PTHR43842">
    <property type="entry name" value="PROPIONYL-COA CARBOXYLASE BETA CHAIN"/>
    <property type="match status" value="1"/>
</dbReference>
<dbReference type="InterPro" id="IPR000438">
    <property type="entry name" value="Acetyl_CoA_COase_Trfase_b_su"/>
</dbReference>
<dbReference type="PROSITE" id="PS50989">
    <property type="entry name" value="COA_CT_CTER"/>
    <property type="match status" value="1"/>
</dbReference>
<feature type="region of interest" description="Disordered" evidence="1">
    <location>
        <begin position="1"/>
        <end position="44"/>
    </location>
</feature>
<dbReference type="PROSITE" id="PS50980">
    <property type="entry name" value="COA_CT_NTER"/>
    <property type="match status" value="1"/>
</dbReference>
<dbReference type="PATRIC" id="fig|525284.18.peg.1210"/>
<evidence type="ECO:0000256" key="1">
    <source>
        <dbReference type="SAM" id="MobiDB-lite"/>
    </source>
</evidence>
<dbReference type="GO" id="GO:0004658">
    <property type="term" value="F:propionyl-CoA carboxylase activity"/>
    <property type="evidence" value="ECO:0007669"/>
    <property type="project" value="TreeGrafter"/>
</dbReference>
<dbReference type="GeneID" id="45577141"/>
<dbReference type="AlphaFoldDB" id="E3D7L9"/>
<gene>
    <name evidence="4" type="ordered locus">HMPREF0421_21229</name>
</gene>
<dbReference type="OrthoDB" id="9803706at2"/>
<dbReference type="EMBL" id="CP002104">
    <property type="protein sequence ID" value="ADP39311.1"/>
    <property type="molecule type" value="Genomic_DNA"/>
</dbReference>
<feature type="domain" description="CoA carboxyltransferase C-terminal" evidence="3">
    <location>
        <begin position="289"/>
        <end position="529"/>
    </location>
</feature>
<dbReference type="PRINTS" id="PR01070">
    <property type="entry name" value="ACCCTRFRASEB"/>
</dbReference>
<protein>
    <submittedName>
        <fullName evidence="4">Carboxyl transferase domain protein</fullName>
    </submittedName>
</protein>
<dbReference type="InterPro" id="IPR011762">
    <property type="entry name" value="COA_CT_N"/>
</dbReference>
<dbReference type="InterPro" id="IPR051047">
    <property type="entry name" value="AccD/PCCB"/>
</dbReference>
<dbReference type="InterPro" id="IPR034733">
    <property type="entry name" value="AcCoA_carboxyl_beta"/>
</dbReference>
<accession>E3D7L9</accession>
<evidence type="ECO:0000313" key="4">
    <source>
        <dbReference type="EMBL" id="ADP39311.1"/>
    </source>
</evidence>
<reference evidence="4 5" key="1">
    <citation type="journal article" date="2010" name="PLoS ONE">
        <title>Comparative genomics of Gardnerella vaginalis strains reveals substantial differences in metabolic and virulence potential.</title>
        <authorList>
            <person name="Yeoman C.J."/>
            <person name="Yildirim S."/>
            <person name="Thomas S.M."/>
            <person name="Durkin A.S."/>
            <person name="Torralba M."/>
            <person name="Sutton G."/>
            <person name="Buhay C.J."/>
            <person name="Ding Y."/>
            <person name="Dugan-Rocha S.P."/>
            <person name="Muzny D.M."/>
            <person name="Qin X."/>
            <person name="Gibbs R.A."/>
            <person name="Leigh S.R."/>
            <person name="Stumpf R."/>
            <person name="White B.A."/>
            <person name="Highlander S.K."/>
            <person name="Nelson K.E."/>
            <person name="Wilson B.A."/>
        </authorList>
    </citation>
    <scope>NUCLEOTIDE SEQUENCE [LARGE SCALE GENOMIC DNA]</scope>
    <source>
        <strain evidence="5">ATCC 14019 / 317</strain>
    </source>
</reference>
<feature type="compositionally biased region" description="Basic and acidic residues" evidence="1">
    <location>
        <begin position="14"/>
        <end position="25"/>
    </location>
</feature>
<dbReference type="PANTHER" id="PTHR43842:SF2">
    <property type="entry name" value="PROPIONYL-COA CARBOXYLASE BETA CHAIN, MITOCHONDRIAL"/>
    <property type="match status" value="1"/>
</dbReference>
<dbReference type="KEGG" id="gvg:HMPREF0421_21229"/>
<dbReference type="Pfam" id="PF01039">
    <property type="entry name" value="Carboxyl_trans"/>
    <property type="match status" value="1"/>
</dbReference>
<feature type="compositionally biased region" description="Polar residues" evidence="1">
    <location>
        <begin position="26"/>
        <end position="37"/>
    </location>
</feature>
<proteinExistence type="predicted"/>
<dbReference type="Proteomes" id="UP000001453">
    <property type="component" value="Chromosome"/>
</dbReference>
<sequence>MSALTKDTAQVAKDVNKKDVNKDAKTMQNAQPTQPQRGKSAVEHAARLARDAEQNALERQHAKGKSTARERLDLLFDTGTFEEIGRFNGGDINNDIAGCAVITGFGEVYGKKVAVYAQDFSVRGGTLGRAEGQKICHLLDMALQLGVPVVALIDSGGARIQEGVNALTQYGRIFKKTCEASGLIPQISLILGPCAGGAVYCPALTDFIIMTREHSNMFVTGPDVVKAATGESISMDDLGGGYVHNSTSGVAHYLGEDEADAIDYARTILAYLPQNCNQNPPTFAYAATRADRETAKQLATIVPSNDRQPYDVLDVIRAIVDYGEFVQVQELYAASAVVGFACIEGHPVGIVANQPKVNAGILDVNSSEKVARFVRLCDAFNLPVVTLVDTPGYKPGSDQEHAGIIRRGAKVIYAYANAQVPLVTVILRKAFGGAYIVMGSKSMGADFNYAWPTSQIAVLGAQGAVNIIHRKDLQKAKERGQDVDALRKKLVENYENTTVNANLSLETGQIDAMIDPEQTRDVIANSLKILRSKKRVSRTGKHHGNQPM</sequence>
<dbReference type="GO" id="GO:0003989">
    <property type="term" value="F:acetyl-CoA carboxylase activity"/>
    <property type="evidence" value="ECO:0007669"/>
    <property type="project" value="InterPro"/>
</dbReference>
<dbReference type="GO" id="GO:0009317">
    <property type="term" value="C:acetyl-CoA carboxylase complex"/>
    <property type="evidence" value="ECO:0007669"/>
    <property type="project" value="InterPro"/>
</dbReference>
<dbReference type="InterPro" id="IPR029045">
    <property type="entry name" value="ClpP/crotonase-like_dom_sf"/>
</dbReference>
<dbReference type="RefSeq" id="WP_004138555.1">
    <property type="nucleotide sequence ID" value="NC_014644.1"/>
</dbReference>
<organism evidence="4 5">
    <name type="scientific">Gardnerella vaginalis (strain ATCC 14019 / 317)</name>
    <dbReference type="NCBI Taxonomy" id="525284"/>
    <lineage>
        <taxon>Bacteria</taxon>
        <taxon>Bacillati</taxon>
        <taxon>Actinomycetota</taxon>
        <taxon>Actinomycetes</taxon>
        <taxon>Bifidobacteriales</taxon>
        <taxon>Bifidobacteriaceae</taxon>
        <taxon>Gardnerella</taxon>
    </lineage>
</organism>
<keyword evidence="4" id="KW-0808">Transferase</keyword>
<evidence type="ECO:0000259" key="3">
    <source>
        <dbReference type="PROSITE" id="PS50989"/>
    </source>
</evidence>
<dbReference type="InterPro" id="IPR011763">
    <property type="entry name" value="COA_CT_C"/>
</dbReference>
<dbReference type="GO" id="GO:0006633">
    <property type="term" value="P:fatty acid biosynthetic process"/>
    <property type="evidence" value="ECO:0007669"/>
    <property type="project" value="InterPro"/>
</dbReference>